<evidence type="ECO:0000256" key="2">
    <source>
        <dbReference type="ARBA" id="ARBA00022908"/>
    </source>
</evidence>
<dbReference type="InterPro" id="IPR004107">
    <property type="entry name" value="Integrase_SAM-like_N"/>
</dbReference>
<evidence type="ECO:0000256" key="5">
    <source>
        <dbReference type="PROSITE-ProRule" id="PRU01248"/>
    </source>
</evidence>
<evidence type="ECO:0000256" key="3">
    <source>
        <dbReference type="ARBA" id="ARBA00023125"/>
    </source>
</evidence>
<dbReference type="PANTHER" id="PTHR30349:SF64">
    <property type="entry name" value="PROPHAGE INTEGRASE INTD-RELATED"/>
    <property type="match status" value="1"/>
</dbReference>
<dbReference type="InterPro" id="IPR011010">
    <property type="entry name" value="DNA_brk_join_enz"/>
</dbReference>
<gene>
    <name evidence="8" type="ORF">EEL30_06340</name>
</gene>
<evidence type="ECO:0000259" key="7">
    <source>
        <dbReference type="PROSITE" id="PS51900"/>
    </source>
</evidence>
<keyword evidence="9" id="KW-1185">Reference proteome</keyword>
<keyword evidence="2" id="KW-0229">DNA integration</keyword>
<dbReference type="Pfam" id="PF00589">
    <property type="entry name" value="Phage_integrase"/>
    <property type="match status" value="1"/>
</dbReference>
<dbReference type="InterPro" id="IPR050090">
    <property type="entry name" value="Tyrosine_recombinase_XerCD"/>
</dbReference>
<name>A0A518V4V4_BRELA</name>
<dbReference type="Gene3D" id="1.10.443.10">
    <property type="entry name" value="Intergrase catalytic core"/>
    <property type="match status" value="1"/>
</dbReference>
<evidence type="ECO:0000256" key="4">
    <source>
        <dbReference type="ARBA" id="ARBA00023172"/>
    </source>
</evidence>
<dbReference type="InterPro" id="IPR002104">
    <property type="entry name" value="Integrase_catalytic"/>
</dbReference>
<dbReference type="EMBL" id="CP033464">
    <property type="protein sequence ID" value="QDX92018.1"/>
    <property type="molecule type" value="Genomic_DNA"/>
</dbReference>
<organism evidence="8 9">
    <name type="scientific">Brevibacillus laterosporus</name>
    <name type="common">Bacillus laterosporus</name>
    <dbReference type="NCBI Taxonomy" id="1465"/>
    <lineage>
        <taxon>Bacteria</taxon>
        <taxon>Bacillati</taxon>
        <taxon>Bacillota</taxon>
        <taxon>Bacilli</taxon>
        <taxon>Bacillales</taxon>
        <taxon>Paenibacillaceae</taxon>
        <taxon>Brevibacillus</taxon>
    </lineage>
</organism>
<evidence type="ECO:0000313" key="9">
    <source>
        <dbReference type="Proteomes" id="UP000319432"/>
    </source>
</evidence>
<dbReference type="PROSITE" id="PS51898">
    <property type="entry name" value="TYR_RECOMBINASE"/>
    <property type="match status" value="1"/>
</dbReference>
<dbReference type="PANTHER" id="PTHR30349">
    <property type="entry name" value="PHAGE INTEGRASE-RELATED"/>
    <property type="match status" value="1"/>
</dbReference>
<feature type="domain" description="Core-binding (CB)" evidence="7">
    <location>
        <begin position="63"/>
        <end position="153"/>
    </location>
</feature>
<accession>A0A518V4V4</accession>
<evidence type="ECO:0000256" key="1">
    <source>
        <dbReference type="ARBA" id="ARBA00008857"/>
    </source>
</evidence>
<dbReference type="CDD" id="cd01189">
    <property type="entry name" value="INT_ICEBs1_C_like"/>
    <property type="match status" value="1"/>
</dbReference>
<reference evidence="8 9" key="1">
    <citation type="submission" date="2018-11" db="EMBL/GenBank/DDBJ databases">
        <title>Phylogenetic determinants of toxin gene distribution in genomes of Brevibacillus laterosporus.</title>
        <authorList>
            <person name="Glare T.R."/>
            <person name="Durrant A."/>
            <person name="Berry C."/>
            <person name="Palma L."/>
            <person name="Ormskirk M."/>
            <person name="Cox M.O."/>
        </authorList>
    </citation>
    <scope>NUCLEOTIDE SEQUENCE [LARGE SCALE GENOMIC DNA]</scope>
    <source>
        <strain evidence="8 9">1821L</strain>
    </source>
</reference>
<dbReference type="InterPro" id="IPR013762">
    <property type="entry name" value="Integrase-like_cat_sf"/>
</dbReference>
<dbReference type="Proteomes" id="UP000319432">
    <property type="component" value="Chromosome"/>
</dbReference>
<dbReference type="InterPro" id="IPR010998">
    <property type="entry name" value="Integrase_recombinase_N"/>
</dbReference>
<evidence type="ECO:0000259" key="6">
    <source>
        <dbReference type="PROSITE" id="PS51898"/>
    </source>
</evidence>
<sequence>MKGHVRKRGDKWCFVVELPRDEITGKRKQKWFSGYNTKKEAQQAMTQKLHELQTGLTVDASDMTISQYMDYWLENYAKTSTRHTTHNVYENRVKRYITPRIGRIKLKDLKAMHLQKMYGDLLKDGAMYREGGVSPITIRHIHGLIHKALQNAERWQMITRNVARLVELPRVEKKETLVLTREQVQSLVESVKGKEMCIPVLLSVTTGMRYAEVFGLAWKDIDFEKKIIHVKQQLVRTRGEYRLTAPKTKSSERIISLSESLITPLKQHKAEQAQRKLLYGPTFNVDGLVCCRPEDGLPYSATPVRRKLRKILEEAGLPDIRIHDLRHTVATLLLETGVHPKIVSELLGHANIGITLDRYSHVSMTMQQEAIASLENAIFPPKNAL</sequence>
<proteinExistence type="inferred from homology"/>
<dbReference type="AlphaFoldDB" id="A0A518V4V4"/>
<protein>
    <submittedName>
        <fullName evidence="8">Site-specific integrase</fullName>
    </submittedName>
</protein>
<dbReference type="InterPro" id="IPR028259">
    <property type="entry name" value="AP2-like_int_N"/>
</dbReference>
<dbReference type="Pfam" id="PF14659">
    <property type="entry name" value="Phage_int_SAM_3"/>
    <property type="match status" value="1"/>
</dbReference>
<dbReference type="Gene3D" id="1.10.150.130">
    <property type="match status" value="1"/>
</dbReference>
<keyword evidence="4" id="KW-0233">DNA recombination</keyword>
<dbReference type="OrthoDB" id="9803188at2"/>
<feature type="domain" description="Tyr recombinase" evidence="6">
    <location>
        <begin position="174"/>
        <end position="372"/>
    </location>
</feature>
<dbReference type="GO" id="GO:0006310">
    <property type="term" value="P:DNA recombination"/>
    <property type="evidence" value="ECO:0007669"/>
    <property type="project" value="UniProtKB-KW"/>
</dbReference>
<keyword evidence="3 5" id="KW-0238">DNA-binding</keyword>
<dbReference type="Pfam" id="PF14657">
    <property type="entry name" value="Arm-DNA-bind_4"/>
    <property type="match status" value="1"/>
</dbReference>
<dbReference type="GO" id="GO:0015074">
    <property type="term" value="P:DNA integration"/>
    <property type="evidence" value="ECO:0007669"/>
    <property type="project" value="UniProtKB-KW"/>
</dbReference>
<dbReference type="SUPFAM" id="SSF56349">
    <property type="entry name" value="DNA breaking-rejoining enzymes"/>
    <property type="match status" value="1"/>
</dbReference>
<evidence type="ECO:0000313" key="8">
    <source>
        <dbReference type="EMBL" id="QDX92018.1"/>
    </source>
</evidence>
<dbReference type="GO" id="GO:0003677">
    <property type="term" value="F:DNA binding"/>
    <property type="evidence" value="ECO:0007669"/>
    <property type="project" value="UniProtKB-UniRule"/>
</dbReference>
<dbReference type="InterPro" id="IPR044068">
    <property type="entry name" value="CB"/>
</dbReference>
<dbReference type="PROSITE" id="PS51900">
    <property type="entry name" value="CB"/>
    <property type="match status" value="1"/>
</dbReference>
<comment type="similarity">
    <text evidence="1">Belongs to the 'phage' integrase family.</text>
</comment>